<evidence type="ECO:0000259" key="2">
    <source>
        <dbReference type="PROSITE" id="PS50018"/>
    </source>
</evidence>
<gene>
    <name evidence="3" type="ORF">TRFO_31703</name>
</gene>
<dbReference type="CDD" id="cd04519">
    <property type="entry name" value="RasGAP"/>
    <property type="match status" value="1"/>
</dbReference>
<keyword evidence="1" id="KW-0343">GTPase activation</keyword>
<dbReference type="GO" id="GO:0005096">
    <property type="term" value="F:GTPase activator activity"/>
    <property type="evidence" value="ECO:0007669"/>
    <property type="project" value="UniProtKB-KW"/>
</dbReference>
<proteinExistence type="predicted"/>
<dbReference type="Proteomes" id="UP000179807">
    <property type="component" value="Unassembled WGS sequence"/>
</dbReference>
<dbReference type="PANTHER" id="PTHR10194">
    <property type="entry name" value="RAS GTPASE-ACTIVATING PROTEINS"/>
    <property type="match status" value="1"/>
</dbReference>
<keyword evidence="4" id="KW-1185">Reference proteome</keyword>
<reference evidence="3" key="1">
    <citation type="submission" date="2016-10" db="EMBL/GenBank/DDBJ databases">
        <authorList>
            <person name="Benchimol M."/>
            <person name="Almeida L.G."/>
            <person name="Vasconcelos A.T."/>
            <person name="Perreira-Neves A."/>
            <person name="Rosa I.A."/>
            <person name="Tasca T."/>
            <person name="Bogo M.R."/>
            <person name="de Souza W."/>
        </authorList>
    </citation>
    <scope>NUCLEOTIDE SEQUENCE [LARGE SCALE GENOMIC DNA]</scope>
    <source>
        <strain evidence="3">K</strain>
    </source>
</reference>
<protein>
    <recommendedName>
        <fullName evidence="2">Ras-GAP domain-containing protein</fullName>
    </recommendedName>
</protein>
<organism evidence="3 4">
    <name type="scientific">Tritrichomonas foetus</name>
    <dbReference type="NCBI Taxonomy" id="1144522"/>
    <lineage>
        <taxon>Eukaryota</taxon>
        <taxon>Metamonada</taxon>
        <taxon>Parabasalia</taxon>
        <taxon>Tritrichomonadida</taxon>
        <taxon>Tritrichomonadidae</taxon>
        <taxon>Tritrichomonas</taxon>
    </lineage>
</organism>
<dbReference type="OrthoDB" id="10645988at2759"/>
<dbReference type="SMART" id="SM00323">
    <property type="entry name" value="RasGAP"/>
    <property type="match status" value="1"/>
</dbReference>
<dbReference type="InterPro" id="IPR008936">
    <property type="entry name" value="Rho_GTPase_activation_prot"/>
</dbReference>
<dbReference type="Gene3D" id="1.10.506.10">
    <property type="entry name" value="GTPase Activation - p120gap, domain 1"/>
    <property type="match status" value="1"/>
</dbReference>
<dbReference type="AlphaFoldDB" id="A0A1J4JR13"/>
<dbReference type="VEuPathDB" id="TrichDB:TRFO_31703"/>
<feature type="domain" description="Ras-GAP" evidence="2">
    <location>
        <begin position="322"/>
        <end position="506"/>
    </location>
</feature>
<dbReference type="PANTHER" id="PTHR10194:SF60">
    <property type="entry name" value="RAS GTPASE-ACTIVATING PROTEIN RASKOL"/>
    <property type="match status" value="1"/>
</dbReference>
<evidence type="ECO:0000313" key="3">
    <source>
        <dbReference type="EMBL" id="OHT01475.1"/>
    </source>
</evidence>
<dbReference type="InterPro" id="IPR001936">
    <property type="entry name" value="RasGAP_dom"/>
</dbReference>
<dbReference type="SUPFAM" id="SSF48350">
    <property type="entry name" value="GTPase activation domain, GAP"/>
    <property type="match status" value="1"/>
</dbReference>
<dbReference type="Pfam" id="PF00616">
    <property type="entry name" value="RasGAP"/>
    <property type="match status" value="1"/>
</dbReference>
<evidence type="ECO:0000313" key="4">
    <source>
        <dbReference type="Proteomes" id="UP000179807"/>
    </source>
</evidence>
<dbReference type="PROSITE" id="PS50018">
    <property type="entry name" value="RAS_GTPASE_ACTIV_2"/>
    <property type="match status" value="1"/>
</dbReference>
<dbReference type="GeneID" id="94842788"/>
<dbReference type="EMBL" id="MLAK01000910">
    <property type="protein sequence ID" value="OHT01475.1"/>
    <property type="molecule type" value="Genomic_DNA"/>
</dbReference>
<dbReference type="InterPro" id="IPR039360">
    <property type="entry name" value="Ras_GTPase"/>
</dbReference>
<evidence type="ECO:0000256" key="1">
    <source>
        <dbReference type="ARBA" id="ARBA00022468"/>
    </source>
</evidence>
<comment type="caution">
    <text evidence="3">The sequence shown here is derived from an EMBL/GenBank/DDBJ whole genome shotgun (WGS) entry which is preliminary data.</text>
</comment>
<name>A0A1J4JR13_9EUKA</name>
<dbReference type="RefSeq" id="XP_068354611.1">
    <property type="nucleotide sequence ID" value="XM_068508084.1"/>
</dbReference>
<sequence length="598" mass="68823">MMSLPFALKGSYILYGIDGNEEIEKPEPVAPPSLERSQVCDYIAANSPEEFSLIDLLNQIEQDHVDHKNNYYLDIFSIALIPKADLKSPKERIQFLKNILNNLFTREQIDTCGAGRANVALNSLTEWQRFILSASLQHFERILKIDGVYQSDIDRKNYVRNVLQLFVPPFLRPPEIVRVVSPVTLIDGTMDISKPSKVYITVTSPKNITLESQDLLICSKLNFNSSDYVGDDKIQLTSADITTNKFVLGYKSLSKETWNNILWPVVGVQRSASQSVVDSCLAYGKAKKLSPAAVSCMARVVATTDYRFLFALYNVLDTEINSLNTVFNSVLNFYAFHSKHLQLMKFLCFYELQRTENTNEIFRQNNNFIRSINLFMRRVSDKYLNTTIKDLYFLIAKMPQWKLENPDEKDCEILTSCLQQFWQRMIETVDTIPPSIRNICRYLRIASELLFREKNLNHRAIYGVFLLRFTFVVLVSPMEFGVNMEDDPVGYAKVTQFTKVLAFSGQFMKLGKNEESPKAVLNPAIEETNELVLEFYEKLCLPVEADDVPVSQEDLSLTTIDFCKFVQNFKEPILSYDQENSYSYIFVDEIISEFLTNY</sequence>
<accession>A0A1J4JR13</accession>